<keyword evidence="8" id="KW-1185">Reference proteome</keyword>
<protein>
    <recommendedName>
        <fullName evidence="2">Structural maintenance of chromosomes protein 5</fullName>
    </recommendedName>
</protein>
<feature type="compositionally biased region" description="Basic and acidic residues" evidence="5">
    <location>
        <begin position="346"/>
        <end position="363"/>
    </location>
</feature>
<evidence type="ECO:0000313" key="7">
    <source>
        <dbReference type="EMBL" id="QWU89409.1"/>
    </source>
</evidence>
<dbReference type="Pfam" id="PF02463">
    <property type="entry name" value="SMC_N"/>
    <property type="match status" value="1"/>
</dbReference>
<feature type="coiled-coil region" evidence="4">
    <location>
        <begin position="644"/>
        <end position="723"/>
    </location>
</feature>
<dbReference type="PANTHER" id="PTHR45916">
    <property type="entry name" value="STRUCTURAL MAINTENANCE OF CHROMOSOMES PROTEIN 5"/>
    <property type="match status" value="1"/>
</dbReference>
<feature type="coiled-coil region" evidence="4">
    <location>
        <begin position="788"/>
        <end position="815"/>
    </location>
</feature>
<dbReference type="InterPro" id="IPR027417">
    <property type="entry name" value="P-loop_NTPase"/>
</dbReference>
<evidence type="ECO:0000256" key="1">
    <source>
        <dbReference type="ARBA" id="ARBA00010171"/>
    </source>
</evidence>
<reference evidence="7 8" key="1">
    <citation type="submission" date="2021-06" db="EMBL/GenBank/DDBJ databases">
        <title>Candida outbreak in Lebanon.</title>
        <authorList>
            <person name="Finianos M."/>
        </authorList>
    </citation>
    <scope>NUCLEOTIDE SEQUENCE [LARGE SCALE GENOMIC DNA]</scope>
    <source>
        <strain evidence="7">CA3LBN</strain>
    </source>
</reference>
<feature type="region of interest" description="Disordered" evidence="5">
    <location>
        <begin position="1"/>
        <end position="23"/>
    </location>
</feature>
<evidence type="ECO:0000256" key="2">
    <source>
        <dbReference type="ARBA" id="ARBA00018687"/>
    </source>
</evidence>
<evidence type="ECO:0000256" key="4">
    <source>
        <dbReference type="SAM" id="Coils"/>
    </source>
</evidence>
<feature type="domain" description="RecF/RecN/SMC N-terminal" evidence="6">
    <location>
        <begin position="32"/>
        <end position="1035"/>
    </location>
</feature>
<dbReference type="InterPro" id="IPR003395">
    <property type="entry name" value="RecF/RecN/SMC_N"/>
</dbReference>
<gene>
    <name evidence="7" type="ORF">CA3LBN_003732</name>
</gene>
<accession>A0ABX8IAB2</accession>
<organism evidence="7 8">
    <name type="scientific">Candidozyma haemuli</name>
    <dbReference type="NCBI Taxonomy" id="45357"/>
    <lineage>
        <taxon>Eukaryota</taxon>
        <taxon>Fungi</taxon>
        <taxon>Dikarya</taxon>
        <taxon>Ascomycota</taxon>
        <taxon>Saccharomycotina</taxon>
        <taxon>Pichiomycetes</taxon>
        <taxon>Metschnikowiaceae</taxon>
        <taxon>Candidozyma</taxon>
    </lineage>
</organism>
<sequence length="1082" mass="124924">MERNGDLNGDSDPKRRKLNGGGGSMDFKPGNILRLRIWNFTTYSYGEFILSPTLNMIIGPNGTGKSTFVAAVCLGLGGKVDLIKRKNMDSMIKSGSNEASIEIKLRNKDGEPDVTIKRTFFLKNTKSRWWVNGSSSDVLKVRQLVLDLGIQLDNLCHFLPQERVAEFATLSPEKLLLETERTIGDTTLLDKHELLIELDTNWVELNADVQKLEENIAGLVADVAKFEQEAQRYAEFEEKAKQIDYHKKLLPYAKLQDVKEQMKGLKKVRDEAKRALQEFAATTQPLISERDSAEKDLEAQKEKIAKHKEVLSQKNEDVKTIAKRIASFEQSLEDTKGDIDSLQNSTEKRRKELQRTREEKDTLQNKLSTLEDVDEDEIKRLSEARQEKHDEKLRRDEDVENLVFEVSSLKREHESNEIKMRDERRKLENDDKLEILNTKGSRYRPEILESTYKAHLWLRKERRNHGLKFYEAPVVSCHVTNQKVAKSFEKVVDNNSLFALFFDNETEYQKVSQVLPRELNVPMRVVSSEETPPSPVSVSVLREHGFEGYLSDFVDGPPSVVKALKQRSQIHAIPVATKPIDTEVVKKLLVPDDNGKVPFMRFIVENNLYSVGRSKYGSRQVFYRTEFIGEAQLMGSRGLTEEMKRDIKRKVISYKQKLDNILEKRDSISKQKSQHQEALLAISDELTRLDSEIRSLRKKKEAVSRIQETIKQLESRITKLKESMTQDDTMKIKEAENKLMHLYVEHSQEFMKMAEVKERIVMENLELKKFELLTQQSKSKVLSIQSLLEELDLHKVDLQERYADAKSRYDQYKKGDAAKEIREQYLTDSDREVVRGLAENYLNNSQLSEHYILIKIDQLEDELSLLSNADKGSIESLKQKRADLEISQRQLPELQRKRDDLKQRIDNVSGPWQEELGDMVEKMSQTFQKNFITVASDGQVRLVKSERFQDWKLEILVKFRENSELKVLDHQSQSGGERAVSTIFFIMSLQGLTNAPIRIVDEINQGMDPKNEKMAHKYFVHTACKKSRSQHFLVTPKLITGLYYHEDMAVHCIFTGPFLKSNDEKAPKPGLLDFQRTSKVSS</sequence>
<dbReference type="EMBL" id="CP076664">
    <property type="protein sequence ID" value="QWU89409.1"/>
    <property type="molecule type" value="Genomic_DNA"/>
</dbReference>
<dbReference type="PANTHER" id="PTHR45916:SF1">
    <property type="entry name" value="STRUCTURAL MAINTENANCE OF CHROMOSOMES PROTEIN 5"/>
    <property type="match status" value="1"/>
</dbReference>
<feature type="coiled-coil region" evidence="4">
    <location>
        <begin position="877"/>
        <end position="904"/>
    </location>
</feature>
<evidence type="ECO:0000256" key="5">
    <source>
        <dbReference type="SAM" id="MobiDB-lite"/>
    </source>
</evidence>
<dbReference type="Gene3D" id="3.40.50.300">
    <property type="entry name" value="P-loop containing nucleotide triphosphate hydrolases"/>
    <property type="match status" value="2"/>
</dbReference>
<proteinExistence type="inferred from homology"/>
<dbReference type="Proteomes" id="UP000825434">
    <property type="component" value="Chromosome 4"/>
</dbReference>
<comment type="similarity">
    <text evidence="1">Belongs to the SMC family. SMC5 subfamily.</text>
</comment>
<evidence type="ECO:0000256" key="3">
    <source>
        <dbReference type="ARBA" id="ARBA00023054"/>
    </source>
</evidence>
<feature type="region of interest" description="Disordered" evidence="5">
    <location>
        <begin position="335"/>
        <end position="368"/>
    </location>
</feature>
<feature type="coiled-coil region" evidence="4">
    <location>
        <begin position="195"/>
        <end position="229"/>
    </location>
</feature>
<dbReference type="SUPFAM" id="SSF52540">
    <property type="entry name" value="P-loop containing nucleoside triphosphate hydrolases"/>
    <property type="match status" value="2"/>
</dbReference>
<keyword evidence="3 4" id="KW-0175">Coiled coil</keyword>
<name>A0ABX8IAB2_9ASCO</name>
<evidence type="ECO:0000259" key="6">
    <source>
        <dbReference type="Pfam" id="PF02463"/>
    </source>
</evidence>
<evidence type="ECO:0000313" key="8">
    <source>
        <dbReference type="Proteomes" id="UP000825434"/>
    </source>
</evidence>